<evidence type="ECO:0000259" key="4">
    <source>
        <dbReference type="PROSITE" id="PS51471"/>
    </source>
</evidence>
<dbReference type="AlphaFoldDB" id="A0A0A1TLN4"/>
<dbReference type="FunFam" id="2.60.120.330:FF:000045">
    <property type="entry name" value="Oxidoreductase, 2OG-Fe(II) oxygenase family, putative"/>
    <property type="match status" value="1"/>
</dbReference>
<dbReference type="HOGENOM" id="CLU_010119_4_0_1"/>
<feature type="domain" description="Fe2OG dioxygenase" evidence="4">
    <location>
        <begin position="180"/>
        <end position="285"/>
    </location>
</feature>
<dbReference type="EMBL" id="CDHN01000004">
    <property type="protein sequence ID" value="CEJ91940.1"/>
    <property type="molecule type" value="Genomic_DNA"/>
</dbReference>
<keyword evidence="2" id="KW-0223">Dioxygenase</keyword>
<name>A0A0A1TLN4_9HYPO</name>
<dbReference type="STRING" id="1531966.A0A0A1TLN4"/>
<accession>A0A0A1TLN4</accession>
<dbReference type="GO" id="GO:0044283">
    <property type="term" value="P:small molecule biosynthetic process"/>
    <property type="evidence" value="ECO:0007669"/>
    <property type="project" value="UniProtKB-ARBA"/>
</dbReference>
<protein>
    <recommendedName>
        <fullName evidence="4">Fe2OG dioxygenase domain-containing protein</fullName>
    </recommendedName>
</protein>
<dbReference type="OrthoDB" id="288590at2759"/>
<dbReference type="InterPro" id="IPR044861">
    <property type="entry name" value="IPNS-like_FE2OG_OXY"/>
</dbReference>
<reference evidence="5 6" key="1">
    <citation type="journal article" date="2015" name="Genome Announc.">
        <title>Draft Genome Sequence and Gene Annotation of the Entomopathogenic Fungus Verticillium hemipterigenum.</title>
        <authorList>
            <person name="Horn F."/>
            <person name="Habel A."/>
            <person name="Scharf D.H."/>
            <person name="Dworschak J."/>
            <person name="Brakhage A.A."/>
            <person name="Guthke R."/>
            <person name="Hertweck C."/>
            <person name="Linde J."/>
        </authorList>
    </citation>
    <scope>NUCLEOTIDE SEQUENCE [LARGE SCALE GENOMIC DNA]</scope>
</reference>
<keyword evidence="3" id="KW-0560">Oxidoreductase</keyword>
<evidence type="ECO:0000256" key="2">
    <source>
        <dbReference type="ARBA" id="ARBA00022964"/>
    </source>
</evidence>
<evidence type="ECO:0000256" key="3">
    <source>
        <dbReference type="RuleBase" id="RU003682"/>
    </source>
</evidence>
<dbReference type="InterPro" id="IPR005123">
    <property type="entry name" value="Oxoglu/Fe-dep_dioxygenase_dom"/>
</dbReference>
<gene>
    <name evidence="5" type="ORF">VHEMI07622</name>
</gene>
<evidence type="ECO:0000313" key="5">
    <source>
        <dbReference type="EMBL" id="CEJ91940.1"/>
    </source>
</evidence>
<evidence type="ECO:0000313" key="6">
    <source>
        <dbReference type="Proteomes" id="UP000039046"/>
    </source>
</evidence>
<dbReference type="Pfam" id="PF03171">
    <property type="entry name" value="2OG-FeII_Oxy"/>
    <property type="match status" value="1"/>
</dbReference>
<sequence>MDIAALPAFPDDVPTAPLLKISMAKLMSGDTEEARRMSLACEDLGFFYMDLTDWDSAVLSDIESLYQVGKKLFDLSLTEKKQYDFSGIGSYFGYKHAGASPIDDKGNLDRNEFYNVSKDDIYGIGKRWPAPAILDENRNLYRSIMASCNDIVQMVLKTLNKSLGLPDETLQKLHAFGDPSGDQVRIIRAPPQPVDDRRTALGAHTDYGSITVLFNQLGGLQILPPGESSEWCYVKPLPGHAIINMGDAMVKFSNGLLRSNIHRVFSPPGAQADCTRYSIAYFNRPNDNVLLKRLDGSNRIPPLADGVAEEPLTSKDWTTKRALGRLFAMAGRKEYEGAEKLGTENISMRLATA</sequence>
<dbReference type="Pfam" id="PF14226">
    <property type="entry name" value="DIOX_N"/>
    <property type="match status" value="1"/>
</dbReference>
<keyword evidence="3" id="KW-0479">Metal-binding</keyword>
<proteinExistence type="inferred from homology"/>
<keyword evidence="3" id="KW-0408">Iron</keyword>
<dbReference type="Proteomes" id="UP000039046">
    <property type="component" value="Unassembled WGS sequence"/>
</dbReference>
<organism evidence="5 6">
    <name type="scientific">[Torrubiella] hemipterigena</name>
    <dbReference type="NCBI Taxonomy" id="1531966"/>
    <lineage>
        <taxon>Eukaryota</taxon>
        <taxon>Fungi</taxon>
        <taxon>Dikarya</taxon>
        <taxon>Ascomycota</taxon>
        <taxon>Pezizomycotina</taxon>
        <taxon>Sordariomycetes</taxon>
        <taxon>Hypocreomycetidae</taxon>
        <taxon>Hypocreales</taxon>
        <taxon>Clavicipitaceae</taxon>
        <taxon>Clavicipitaceae incertae sedis</taxon>
        <taxon>'Torrubiella' clade</taxon>
    </lineage>
</organism>
<dbReference type="GO" id="GO:0051213">
    <property type="term" value="F:dioxygenase activity"/>
    <property type="evidence" value="ECO:0007669"/>
    <property type="project" value="UniProtKB-KW"/>
</dbReference>
<dbReference type="PANTHER" id="PTHR47990">
    <property type="entry name" value="2-OXOGLUTARATE (2OG) AND FE(II)-DEPENDENT OXYGENASE SUPERFAMILY PROTEIN-RELATED"/>
    <property type="match status" value="1"/>
</dbReference>
<keyword evidence="6" id="KW-1185">Reference proteome</keyword>
<dbReference type="GO" id="GO:0046872">
    <property type="term" value="F:metal ion binding"/>
    <property type="evidence" value="ECO:0007669"/>
    <property type="project" value="UniProtKB-KW"/>
</dbReference>
<dbReference type="Gene3D" id="2.60.120.330">
    <property type="entry name" value="B-lactam Antibiotic, Isopenicillin N Synthase, Chain"/>
    <property type="match status" value="1"/>
</dbReference>
<dbReference type="PROSITE" id="PS51471">
    <property type="entry name" value="FE2OG_OXY"/>
    <property type="match status" value="1"/>
</dbReference>
<dbReference type="InterPro" id="IPR050231">
    <property type="entry name" value="Iron_ascorbate_oxido_reductase"/>
</dbReference>
<dbReference type="InterPro" id="IPR027443">
    <property type="entry name" value="IPNS-like_sf"/>
</dbReference>
<evidence type="ECO:0000256" key="1">
    <source>
        <dbReference type="ARBA" id="ARBA00008056"/>
    </source>
</evidence>
<dbReference type="SUPFAM" id="SSF51197">
    <property type="entry name" value="Clavaminate synthase-like"/>
    <property type="match status" value="1"/>
</dbReference>
<comment type="similarity">
    <text evidence="1 3">Belongs to the iron/ascorbate-dependent oxidoreductase family.</text>
</comment>
<dbReference type="InterPro" id="IPR026992">
    <property type="entry name" value="DIOX_N"/>
</dbReference>